<dbReference type="AlphaFoldDB" id="Q6MI65"/>
<dbReference type="InterPro" id="IPR003661">
    <property type="entry name" value="HisK_dim/P_dom"/>
</dbReference>
<evidence type="ECO:0000259" key="5">
    <source>
        <dbReference type="PROSITE" id="PS50109"/>
    </source>
</evidence>
<dbReference type="CDD" id="cd17569">
    <property type="entry name" value="REC_HupR-like"/>
    <property type="match status" value="1"/>
</dbReference>
<accession>Q6MI65</accession>
<dbReference type="SMART" id="SM00388">
    <property type="entry name" value="HisKA"/>
    <property type="match status" value="1"/>
</dbReference>
<dbReference type="PANTHER" id="PTHR43547:SF2">
    <property type="entry name" value="HYBRID SIGNAL TRANSDUCTION HISTIDINE KINASE C"/>
    <property type="match status" value="1"/>
</dbReference>
<comment type="catalytic activity">
    <reaction evidence="1">
        <text>ATP + protein L-histidine = ADP + protein N-phospho-L-histidine.</text>
        <dbReference type="EC" id="2.7.13.3"/>
    </reaction>
</comment>
<feature type="modified residue" description="4-aspartylphosphate" evidence="4">
    <location>
        <position position="99"/>
    </location>
</feature>
<evidence type="ECO:0000256" key="3">
    <source>
        <dbReference type="ARBA" id="ARBA00022553"/>
    </source>
</evidence>
<dbReference type="HOGENOM" id="CLU_000445_114_72_7"/>
<reference evidence="7 8" key="1">
    <citation type="journal article" date="2004" name="Science">
        <title>A predator unmasked: life cycle of Bdellovibrio bacteriovorus from a genomic perspective.</title>
        <authorList>
            <person name="Rendulic S."/>
            <person name="Jagtap P."/>
            <person name="Rosinus A."/>
            <person name="Eppinger M."/>
            <person name="Baar C."/>
            <person name="Lanz C."/>
            <person name="Keller H."/>
            <person name="Lambert C."/>
            <person name="Evans K.J."/>
            <person name="Goesmann A."/>
            <person name="Meyer F."/>
            <person name="Sockett R.E."/>
            <person name="Schuster S.C."/>
        </authorList>
    </citation>
    <scope>NUCLEOTIDE SEQUENCE [LARGE SCALE GENOMIC DNA]</scope>
    <source>
        <strain evidence="8">ATCC 15356 / DSM 50701 / NCIMB 9529 / HD100</strain>
    </source>
</reference>
<dbReference type="InterPro" id="IPR003594">
    <property type="entry name" value="HATPase_dom"/>
</dbReference>
<dbReference type="InterPro" id="IPR001789">
    <property type="entry name" value="Sig_transdc_resp-reg_receiver"/>
</dbReference>
<evidence type="ECO:0000256" key="2">
    <source>
        <dbReference type="ARBA" id="ARBA00012438"/>
    </source>
</evidence>
<keyword evidence="3 4" id="KW-0597">Phosphoprotein</keyword>
<evidence type="ECO:0000313" key="8">
    <source>
        <dbReference type="Proteomes" id="UP000008080"/>
    </source>
</evidence>
<dbReference type="Gene3D" id="3.40.50.2300">
    <property type="match status" value="1"/>
</dbReference>
<dbReference type="Gene3D" id="1.10.287.130">
    <property type="match status" value="1"/>
</dbReference>
<dbReference type="Proteomes" id="UP000008080">
    <property type="component" value="Chromosome"/>
</dbReference>
<evidence type="ECO:0000256" key="4">
    <source>
        <dbReference type="PROSITE-ProRule" id="PRU00169"/>
    </source>
</evidence>
<dbReference type="PROSITE" id="PS50109">
    <property type="entry name" value="HIS_KIN"/>
    <property type="match status" value="1"/>
</dbReference>
<dbReference type="InterPro" id="IPR011006">
    <property type="entry name" value="CheY-like_superfamily"/>
</dbReference>
<dbReference type="KEGG" id="bba:Bd3305"/>
<dbReference type="SUPFAM" id="SSF52172">
    <property type="entry name" value="CheY-like"/>
    <property type="match status" value="1"/>
</dbReference>
<feature type="domain" description="Response regulatory" evidence="6">
    <location>
        <begin position="49"/>
        <end position="165"/>
    </location>
</feature>
<dbReference type="PANTHER" id="PTHR43547">
    <property type="entry name" value="TWO-COMPONENT HISTIDINE KINASE"/>
    <property type="match status" value="1"/>
</dbReference>
<dbReference type="Pfam" id="PF02518">
    <property type="entry name" value="HATPase_c"/>
    <property type="match status" value="1"/>
</dbReference>
<dbReference type="EMBL" id="BX842655">
    <property type="protein sequence ID" value="CAE78115.1"/>
    <property type="molecule type" value="Genomic_DNA"/>
</dbReference>
<dbReference type="Gene3D" id="3.30.565.10">
    <property type="entry name" value="Histidine kinase-like ATPase, C-terminal domain"/>
    <property type="match status" value="1"/>
</dbReference>
<dbReference type="PROSITE" id="PS50110">
    <property type="entry name" value="RESPONSE_REGULATORY"/>
    <property type="match status" value="1"/>
</dbReference>
<proteinExistence type="predicted"/>
<keyword evidence="8" id="KW-1185">Reference proteome</keyword>
<evidence type="ECO:0000313" key="7">
    <source>
        <dbReference type="EMBL" id="CAE78115.1"/>
    </source>
</evidence>
<dbReference type="InterPro" id="IPR036890">
    <property type="entry name" value="HATPase_C_sf"/>
</dbReference>
<organism evidence="7 8">
    <name type="scientific">Bdellovibrio bacteriovorus (strain ATCC 15356 / DSM 50701 / NCIMB 9529 / HD100)</name>
    <dbReference type="NCBI Taxonomy" id="264462"/>
    <lineage>
        <taxon>Bacteria</taxon>
        <taxon>Pseudomonadati</taxon>
        <taxon>Bdellovibrionota</taxon>
        <taxon>Bdellovibrionia</taxon>
        <taxon>Bdellovibrionales</taxon>
        <taxon>Pseudobdellovibrionaceae</taxon>
        <taxon>Bdellovibrio</taxon>
    </lineage>
</organism>
<dbReference type="eggNOG" id="COG3437">
    <property type="taxonomic scope" value="Bacteria"/>
</dbReference>
<dbReference type="EC" id="2.7.13.3" evidence="2"/>
<protein>
    <recommendedName>
        <fullName evidence="2">histidine kinase</fullName>
        <ecNumber evidence="2">2.7.13.3</ecNumber>
    </recommendedName>
</protein>
<dbReference type="Pfam" id="PF00072">
    <property type="entry name" value="Response_reg"/>
    <property type="match status" value="1"/>
</dbReference>
<dbReference type="Pfam" id="PF00512">
    <property type="entry name" value="HisKA"/>
    <property type="match status" value="1"/>
</dbReference>
<dbReference type="eggNOG" id="COG2205">
    <property type="taxonomic scope" value="Bacteria"/>
</dbReference>
<feature type="domain" description="Histidine kinase" evidence="5">
    <location>
        <begin position="201"/>
        <end position="412"/>
    </location>
</feature>
<dbReference type="InterPro" id="IPR005467">
    <property type="entry name" value="His_kinase_dom"/>
</dbReference>
<dbReference type="SMART" id="SM00387">
    <property type="entry name" value="HATPase_c"/>
    <property type="match status" value="1"/>
</dbReference>
<gene>
    <name evidence="7" type="primary">asgA</name>
    <name evidence="7" type="ordered locus">Bd3305</name>
</gene>
<dbReference type="SUPFAM" id="SSF55874">
    <property type="entry name" value="ATPase domain of HSP90 chaperone/DNA topoisomerase II/histidine kinase"/>
    <property type="match status" value="1"/>
</dbReference>
<name>Q6MI65_BDEBA</name>
<dbReference type="GO" id="GO:0000155">
    <property type="term" value="F:phosphorelay sensor kinase activity"/>
    <property type="evidence" value="ECO:0007669"/>
    <property type="project" value="InterPro"/>
</dbReference>
<evidence type="ECO:0000256" key="1">
    <source>
        <dbReference type="ARBA" id="ARBA00000085"/>
    </source>
</evidence>
<dbReference type="CDD" id="cd00082">
    <property type="entry name" value="HisKA"/>
    <property type="match status" value="1"/>
</dbReference>
<sequence length="412" mass="46240">MLKDYESGLSTSIFLTFSRTRPGRYDGPAGNPLHWLFPDPTLPHMIKSTILCVDDEVDNVDALERLFRKKYNVLKATSGKEALAVLDEHPGPVALIITDQRMPEMTGVEFLEKTLTSHPETVRILLTGYTDLESVISAVNKGQIFRYLTKPWDPVDLSNTVEHAIDRYVLGQELKAKNTELARALEELKSLDVAKSNFMILINHELKTPLTSILSFSSLLAESKLNDEDKLMVNRITRSAERLKTLVEDVLLVVRAETNQLKIDMQQVAFTQFDEAVSKEVQDLLNKKQQKLVSKLEPLAVTADVRLIKQVMLRLIHNAAKFGTDGSEIHLESMKSGNNLRFVVSNIGPHLPSSVVDKIMKPFFIDEDVMHHSTGTGLGLTICQSILKSHQSHLQFKNTAQGVMVFFELPLA</sequence>
<evidence type="ECO:0000259" key="6">
    <source>
        <dbReference type="PROSITE" id="PS50110"/>
    </source>
</evidence>
<dbReference type="STRING" id="264462.Bd3305"/>
<dbReference type="SMART" id="SM00448">
    <property type="entry name" value="REC"/>
    <property type="match status" value="1"/>
</dbReference>